<organism evidence="2 3">
    <name type="scientific">Desulfonema ishimotonii</name>
    <dbReference type="NCBI Taxonomy" id="45657"/>
    <lineage>
        <taxon>Bacteria</taxon>
        <taxon>Pseudomonadati</taxon>
        <taxon>Thermodesulfobacteriota</taxon>
        <taxon>Desulfobacteria</taxon>
        <taxon>Desulfobacterales</taxon>
        <taxon>Desulfococcaceae</taxon>
        <taxon>Desulfonema</taxon>
    </lineage>
</organism>
<name>A0A401G2R2_9BACT</name>
<dbReference type="AlphaFoldDB" id="A0A401G2R2"/>
<reference evidence="3" key="1">
    <citation type="submission" date="2017-11" db="EMBL/GenBank/DDBJ databases">
        <authorList>
            <person name="Watanabe M."/>
            <person name="Kojima H."/>
        </authorList>
    </citation>
    <scope>NUCLEOTIDE SEQUENCE [LARGE SCALE GENOMIC DNA]</scope>
    <source>
        <strain evidence="3">Tokyo 01</strain>
    </source>
</reference>
<evidence type="ECO:0000256" key="1">
    <source>
        <dbReference type="SAM" id="MobiDB-lite"/>
    </source>
</evidence>
<protein>
    <recommendedName>
        <fullName evidence="4">Zinc finger/thioredoxin putative domain-containing protein</fullName>
    </recommendedName>
</protein>
<feature type="region of interest" description="Disordered" evidence="1">
    <location>
        <begin position="40"/>
        <end position="95"/>
    </location>
</feature>
<reference evidence="3" key="2">
    <citation type="submission" date="2019-01" db="EMBL/GenBank/DDBJ databases">
        <title>Genome sequence of Desulfonema ishimotonii strain Tokyo 01.</title>
        <authorList>
            <person name="Fukui M."/>
        </authorList>
    </citation>
    <scope>NUCLEOTIDE SEQUENCE [LARGE SCALE GENOMIC DNA]</scope>
    <source>
        <strain evidence="3">Tokyo 01</strain>
    </source>
</reference>
<dbReference type="EMBL" id="BEXT01000001">
    <property type="protein sequence ID" value="GBC63415.1"/>
    <property type="molecule type" value="Genomic_DNA"/>
</dbReference>
<evidence type="ECO:0008006" key="4">
    <source>
        <dbReference type="Google" id="ProtNLM"/>
    </source>
</evidence>
<dbReference type="Proteomes" id="UP000288096">
    <property type="component" value="Unassembled WGS sequence"/>
</dbReference>
<proteinExistence type="predicted"/>
<dbReference type="InterPro" id="IPR011006">
    <property type="entry name" value="CheY-like_superfamily"/>
</dbReference>
<dbReference type="OrthoDB" id="5432773at2"/>
<evidence type="ECO:0000313" key="3">
    <source>
        <dbReference type="Proteomes" id="UP000288096"/>
    </source>
</evidence>
<dbReference type="RefSeq" id="WP_124330482.1">
    <property type="nucleotide sequence ID" value="NZ_BEXT01000001.1"/>
</dbReference>
<sequence length="242" mass="27267">MNIVCKHCKRKIKIPDEKVPKGKAFSIPCPNCKNKISVKNGEGAKKAAAPQKKPAPPPPEPKKKPAAQATAPEPVSENDLHGADDSDDGGDNPFDFLEKGTQTGIICEPDPQRRAQIRAILEEMKYVLAESTSPRDALKQMRYHDFHLIVLNEMFGTRDPDMNHVLKYLCQMPMVSRRNMFVALLSDRFRTGDNMQAFNKSVNLIINTGEMGRFQKVLEHSVKENESFYKVYKDLLEELKGA</sequence>
<accession>A0A401G2R2</accession>
<keyword evidence="3" id="KW-1185">Reference proteome</keyword>
<dbReference type="SUPFAM" id="SSF52172">
    <property type="entry name" value="CheY-like"/>
    <property type="match status" value="1"/>
</dbReference>
<comment type="caution">
    <text evidence="2">The sequence shown here is derived from an EMBL/GenBank/DDBJ whole genome shotgun (WGS) entry which is preliminary data.</text>
</comment>
<gene>
    <name evidence="2" type="ORF">DENIS_4409</name>
</gene>
<evidence type="ECO:0000313" key="2">
    <source>
        <dbReference type="EMBL" id="GBC63415.1"/>
    </source>
</evidence>